<comment type="caution">
    <text evidence="1">The sequence shown here is derived from an EMBL/GenBank/DDBJ whole genome shotgun (WGS) entry which is preliminary data.</text>
</comment>
<reference evidence="1 2" key="1">
    <citation type="submission" date="2020-08" db="EMBL/GenBank/DDBJ databases">
        <title>Genomic Encyclopedia of Type Strains, Phase IV (KMG-IV): sequencing the most valuable type-strain genomes for metagenomic binning, comparative biology and taxonomic classification.</title>
        <authorList>
            <person name="Goeker M."/>
        </authorList>
    </citation>
    <scope>NUCLEOTIDE SEQUENCE [LARGE SCALE GENOMIC DNA]</scope>
    <source>
        <strain evidence="1 2">DSM 17976</strain>
    </source>
</reference>
<keyword evidence="2" id="KW-1185">Reference proteome</keyword>
<proteinExistence type="predicted"/>
<sequence length="71" mass="8571">MSTIQLDTSSDKYLITLDKSMFDKEWLLRLMEKLRTEELAHQLDFDQSVEEVGETIKSDWWSKNKERFINE</sequence>
<gene>
    <name evidence="1" type="ORF">FHS57_005214</name>
</gene>
<protein>
    <submittedName>
        <fullName evidence="1">Uncharacterized protein</fullName>
    </submittedName>
</protein>
<dbReference type="Proteomes" id="UP000541352">
    <property type="component" value="Unassembled WGS sequence"/>
</dbReference>
<organism evidence="1 2">
    <name type="scientific">Runella defluvii</name>
    <dbReference type="NCBI Taxonomy" id="370973"/>
    <lineage>
        <taxon>Bacteria</taxon>
        <taxon>Pseudomonadati</taxon>
        <taxon>Bacteroidota</taxon>
        <taxon>Cytophagia</taxon>
        <taxon>Cytophagales</taxon>
        <taxon>Spirosomataceae</taxon>
        <taxon>Runella</taxon>
    </lineage>
</organism>
<name>A0A7W5ZQE5_9BACT</name>
<dbReference type="RefSeq" id="WP_183978695.1">
    <property type="nucleotide sequence ID" value="NZ_JACIBY010000014.1"/>
</dbReference>
<evidence type="ECO:0000313" key="2">
    <source>
        <dbReference type="Proteomes" id="UP000541352"/>
    </source>
</evidence>
<accession>A0A7W5ZQE5</accession>
<dbReference type="EMBL" id="JACIBY010000014">
    <property type="protein sequence ID" value="MBB3841193.1"/>
    <property type="molecule type" value="Genomic_DNA"/>
</dbReference>
<evidence type="ECO:0000313" key="1">
    <source>
        <dbReference type="EMBL" id="MBB3841193.1"/>
    </source>
</evidence>
<dbReference type="AlphaFoldDB" id="A0A7W5ZQE5"/>